<name>A0A5B9QXH5_9BACT</name>
<dbReference type="Proteomes" id="UP000325286">
    <property type="component" value="Chromosome"/>
</dbReference>
<evidence type="ECO:0000313" key="1">
    <source>
        <dbReference type="EMBL" id="QEG43764.1"/>
    </source>
</evidence>
<proteinExistence type="predicted"/>
<accession>A0A5B9QXH5</accession>
<dbReference type="KEGG" id="rul:UC8_58190"/>
<evidence type="ECO:0000313" key="2">
    <source>
        <dbReference type="Proteomes" id="UP000325286"/>
    </source>
</evidence>
<sequence length="69" mass="7789">MEVFAGEWVRNVLTKMGMKEDEAIESQMVSRRIRQAQQKIEGRSFGAVDAESAAEWLEKNCPDLSQGKS</sequence>
<dbReference type="AlphaFoldDB" id="A0A5B9QXH5"/>
<keyword evidence="2" id="KW-1185">Reference proteome</keyword>
<gene>
    <name evidence="1" type="ORF">UC8_58190</name>
</gene>
<dbReference type="EMBL" id="CP042914">
    <property type="protein sequence ID" value="QEG43764.1"/>
    <property type="molecule type" value="Genomic_DNA"/>
</dbReference>
<protein>
    <submittedName>
        <fullName evidence="1">Preprotein translocase subunit SecA</fullName>
    </submittedName>
</protein>
<organism evidence="1 2">
    <name type="scientific">Roseimaritima ulvae</name>
    <dbReference type="NCBI Taxonomy" id="980254"/>
    <lineage>
        <taxon>Bacteria</taxon>
        <taxon>Pseudomonadati</taxon>
        <taxon>Planctomycetota</taxon>
        <taxon>Planctomycetia</taxon>
        <taxon>Pirellulales</taxon>
        <taxon>Pirellulaceae</taxon>
        <taxon>Roseimaritima</taxon>
    </lineage>
</organism>
<reference evidence="1 2" key="1">
    <citation type="submission" date="2019-08" db="EMBL/GenBank/DDBJ databases">
        <title>Deep-cultivation of Planctomycetes and their phenomic and genomic characterization uncovers novel biology.</title>
        <authorList>
            <person name="Wiegand S."/>
            <person name="Jogler M."/>
            <person name="Boedeker C."/>
            <person name="Pinto D."/>
            <person name="Vollmers J."/>
            <person name="Rivas-Marin E."/>
            <person name="Kohn T."/>
            <person name="Peeters S.H."/>
            <person name="Heuer A."/>
            <person name="Rast P."/>
            <person name="Oberbeckmann S."/>
            <person name="Bunk B."/>
            <person name="Jeske O."/>
            <person name="Meyerdierks A."/>
            <person name="Storesund J.E."/>
            <person name="Kallscheuer N."/>
            <person name="Luecker S."/>
            <person name="Lage O.M."/>
            <person name="Pohl T."/>
            <person name="Merkel B.J."/>
            <person name="Hornburger P."/>
            <person name="Mueller R.-W."/>
            <person name="Bruemmer F."/>
            <person name="Labrenz M."/>
            <person name="Spormann A.M."/>
            <person name="Op den Camp H."/>
            <person name="Overmann J."/>
            <person name="Amann R."/>
            <person name="Jetten M.S.M."/>
            <person name="Mascher T."/>
            <person name="Medema M.H."/>
            <person name="Devos D.P."/>
            <person name="Kaster A.-K."/>
            <person name="Ovreas L."/>
            <person name="Rohde M."/>
            <person name="Galperin M.Y."/>
            <person name="Jogler C."/>
        </authorList>
    </citation>
    <scope>NUCLEOTIDE SEQUENCE [LARGE SCALE GENOMIC DNA]</scope>
    <source>
        <strain evidence="1 2">UC8</strain>
    </source>
</reference>
<dbReference type="Gene3D" id="1.10.3060.10">
    <property type="entry name" value="Helical scaffold and wing domains of SecA"/>
    <property type="match status" value="1"/>
</dbReference>